<name>A0A4Y8PT36_9BACL</name>
<proteinExistence type="predicted"/>
<comment type="caution">
    <text evidence="2">The sequence shown here is derived from an EMBL/GenBank/DDBJ whole genome shotgun (WGS) entry which is preliminary data.</text>
</comment>
<evidence type="ECO:0000256" key="1">
    <source>
        <dbReference type="SAM" id="SignalP"/>
    </source>
</evidence>
<dbReference type="RefSeq" id="WP_134757433.1">
    <property type="nucleotide sequence ID" value="NZ_MYFO02000017.1"/>
</dbReference>
<evidence type="ECO:0000313" key="2">
    <source>
        <dbReference type="EMBL" id="TFE83112.1"/>
    </source>
</evidence>
<organism evidence="2 3">
    <name type="scientific">Paenibacillus athensensis</name>
    <dbReference type="NCBI Taxonomy" id="1967502"/>
    <lineage>
        <taxon>Bacteria</taxon>
        <taxon>Bacillati</taxon>
        <taxon>Bacillota</taxon>
        <taxon>Bacilli</taxon>
        <taxon>Bacillales</taxon>
        <taxon>Paenibacillaceae</taxon>
        <taxon>Paenibacillus</taxon>
    </lineage>
</organism>
<keyword evidence="3" id="KW-1185">Reference proteome</keyword>
<dbReference type="EMBL" id="MYFO01000057">
    <property type="protein sequence ID" value="TFE83112.1"/>
    <property type="molecule type" value="Genomic_DNA"/>
</dbReference>
<sequence length="576" mass="62244">MNHTWKKTITTAVLSAALLTVVAAPAWAANPAPAAGASVVRYALTDSMDVELKSLFNDRTGDTSRLGAVVRMRNTAGKLQRVPDVELRVLTADGVSYTLQPSSRNVRAIQPKAVQELSYLATVDRMDEVDVTELNWVDVDTDVYPKRETVLLKLAVGPDQVWNGANSVVTNVTAIRKWGEAFTLDALRSPVVLRPVDLHQEVTAKGVATVVQLEASNPTKERQLVPAFGLDGQADGKVYTGSRAEASVSLEAGEKKYVHVVMPTELDTALTSLTVVTPETFSGQGGDETFRIGRLSILLPDAAGEADLASLAPLYKLGDPLKLDSVSKLIPSSMDVSLVELHMSANVEDGFNTAVAKFKLTNKGDRSVPVPPFAAELRSKDGYIYSGSRQQATAASIVPGASYVVSYAFALPASETGEGLQLGIYSKQSAGDYSYKSLLGVCRVELQAADPADQLVLYPYTAKVTSWDISANMSQQTFTYNYRLKLFLNLKQDKAVLTDANGSKLQFDLYNSTGSLIGSATQSFYGQNRLLNGENDVIIGSATSQLEVPLTVKVYEVFTTDNNEQAKRLLTTFKQF</sequence>
<reference evidence="2 3" key="1">
    <citation type="submission" date="2017-03" db="EMBL/GenBank/DDBJ databases">
        <title>Isolation of Levoglucosan Utilizing Bacteria.</title>
        <authorList>
            <person name="Arya A.S."/>
        </authorList>
    </citation>
    <scope>NUCLEOTIDE SEQUENCE [LARGE SCALE GENOMIC DNA]</scope>
    <source>
        <strain evidence="2 3">MEC069</strain>
    </source>
</reference>
<feature type="chain" id="PRO_5021311308" description="DUF4139 domain-containing protein" evidence="1">
    <location>
        <begin position="29"/>
        <end position="576"/>
    </location>
</feature>
<evidence type="ECO:0008006" key="4">
    <source>
        <dbReference type="Google" id="ProtNLM"/>
    </source>
</evidence>
<keyword evidence="1" id="KW-0732">Signal</keyword>
<evidence type="ECO:0000313" key="3">
    <source>
        <dbReference type="Proteomes" id="UP000298246"/>
    </source>
</evidence>
<dbReference type="OrthoDB" id="2545931at2"/>
<accession>A0A4Y8PT36</accession>
<protein>
    <recommendedName>
        <fullName evidence="4">DUF4139 domain-containing protein</fullName>
    </recommendedName>
</protein>
<dbReference type="AlphaFoldDB" id="A0A4Y8PT36"/>
<gene>
    <name evidence="2" type="ORF">B5M42_23710</name>
</gene>
<dbReference type="Proteomes" id="UP000298246">
    <property type="component" value="Unassembled WGS sequence"/>
</dbReference>
<feature type="signal peptide" evidence="1">
    <location>
        <begin position="1"/>
        <end position="28"/>
    </location>
</feature>